<dbReference type="Gene3D" id="2.60.40.640">
    <property type="match status" value="1"/>
</dbReference>
<dbReference type="PANTHER" id="PTHR12507">
    <property type="entry name" value="REDUCED GROWTH PHENOTYPE 1 RGP1, YEAST -RELATED"/>
    <property type="match status" value="1"/>
</dbReference>
<dbReference type="InterPro" id="IPR014756">
    <property type="entry name" value="Ig_E-set"/>
</dbReference>
<evidence type="ECO:0000313" key="3">
    <source>
        <dbReference type="Proteomes" id="UP000591131"/>
    </source>
</evidence>
<dbReference type="Proteomes" id="UP000591131">
    <property type="component" value="Unassembled WGS sequence"/>
</dbReference>
<evidence type="ECO:0000259" key="1">
    <source>
        <dbReference type="Pfam" id="PF00339"/>
    </source>
</evidence>
<reference evidence="2 3" key="1">
    <citation type="submission" date="2020-04" db="EMBL/GenBank/DDBJ databases">
        <title>Perkinsus chesapeaki whole genome sequence.</title>
        <authorList>
            <person name="Bogema D.R."/>
        </authorList>
    </citation>
    <scope>NUCLEOTIDE SEQUENCE [LARGE SCALE GENOMIC DNA]</scope>
    <source>
        <strain evidence="2">ATCC PRA-425</strain>
    </source>
</reference>
<accession>A0A7J6LZE7</accession>
<protein>
    <recommendedName>
        <fullName evidence="1">Arrestin-like N-terminal domain-containing protein</fullName>
    </recommendedName>
</protein>
<keyword evidence="3" id="KW-1185">Reference proteome</keyword>
<dbReference type="AlphaFoldDB" id="A0A7J6LZE7"/>
<dbReference type="InterPro" id="IPR014752">
    <property type="entry name" value="Arrestin-like_C"/>
</dbReference>
<organism evidence="2 3">
    <name type="scientific">Perkinsus chesapeaki</name>
    <name type="common">Clam parasite</name>
    <name type="synonym">Perkinsus andrewsi</name>
    <dbReference type="NCBI Taxonomy" id="330153"/>
    <lineage>
        <taxon>Eukaryota</taxon>
        <taxon>Sar</taxon>
        <taxon>Alveolata</taxon>
        <taxon>Perkinsozoa</taxon>
        <taxon>Perkinsea</taxon>
        <taxon>Perkinsida</taxon>
        <taxon>Perkinsidae</taxon>
        <taxon>Perkinsus</taxon>
    </lineage>
</organism>
<evidence type="ECO:0000313" key="2">
    <source>
        <dbReference type="EMBL" id="KAF4664659.1"/>
    </source>
</evidence>
<dbReference type="InterPro" id="IPR014848">
    <property type="entry name" value="Rgp1"/>
</dbReference>
<dbReference type="Pfam" id="PF00339">
    <property type="entry name" value="Arrestin_N"/>
    <property type="match status" value="1"/>
</dbReference>
<feature type="domain" description="Arrestin-like N-terminal" evidence="1">
    <location>
        <begin position="122"/>
        <end position="159"/>
    </location>
</feature>
<dbReference type="OrthoDB" id="440182at2759"/>
<dbReference type="InterPro" id="IPR011021">
    <property type="entry name" value="Arrestin-like_N"/>
</dbReference>
<dbReference type="EMBL" id="JAAPAO010000282">
    <property type="protein sequence ID" value="KAF4664659.1"/>
    <property type="molecule type" value="Genomic_DNA"/>
</dbReference>
<sequence length="447" mass="49185">MRGPLKDVNGQPKAHRIDLVFSKERYQPGEEVEVVISLTEGFDDDIRIDWLLAQAHGEVNGLHGAQLNRHELSFRSPEEVNRPSINSAHGFVPIEQRLPATSALLYSTSPEILAVSFTPAASRHQVVYHFRLPHLLPPSFSGKYVSIRYYITVAASVDSTVFQSKTPMRVTTDEDGLNCVGRAVLCTSGPRGALLTNSDTLEDRQLAWAARRAGERRDPPATFGRKNFSISLNKSAIAEITVIGRWNPAERLLYVDLDSSLNISVKFSTTRTSTPTEHLRVRLVRAERPRDELAGACHRTAVAECVLPSVSECGLVNAALPIYVPMEETPSFNLAGAVKVSHQLVFDFFVGEELTRVTWTLNCRIVDSNVRQGGGDEETETAITVPLPFKPYPVSTEGEITPCLMVEEARGVRKEASDEKATIDCIMSGAQDSLLDGGITLHRAVKV</sequence>
<dbReference type="SUPFAM" id="SSF81296">
    <property type="entry name" value="E set domains"/>
    <property type="match status" value="1"/>
</dbReference>
<proteinExistence type="predicted"/>
<gene>
    <name evidence="2" type="ORF">FOL47_005022</name>
</gene>
<name>A0A7J6LZE7_PERCH</name>
<comment type="caution">
    <text evidence="2">The sequence shown here is derived from an EMBL/GenBank/DDBJ whole genome shotgun (WGS) entry which is preliminary data.</text>
</comment>